<accession>A0A075R617</accession>
<feature type="transmembrane region" description="Helical" evidence="9">
    <location>
        <begin position="146"/>
        <end position="162"/>
    </location>
</feature>
<dbReference type="InterPro" id="IPR011527">
    <property type="entry name" value="ABC1_TM_dom"/>
</dbReference>
<dbReference type="HOGENOM" id="CLU_000604_84_3_9"/>
<evidence type="ECO:0000256" key="9">
    <source>
        <dbReference type="SAM" id="Phobius"/>
    </source>
</evidence>
<evidence type="ECO:0000256" key="4">
    <source>
        <dbReference type="ARBA" id="ARBA00022692"/>
    </source>
</evidence>
<sequence length="597" mass="68037">MIKRIRSQLQESMWGKIVATIFTYWYLLVLIVICSIVAVLVEVVIGYNIQQMVSYSIVDTQDHMSTLLYVFGICVMIGMIAHFFVKWLSTKFSASIIRDLRNRFAEKLERASFASVEKYSTGDLLSRFSNDLTIVQRFLTEHFPKLIIEPLMFIAAFVYLFLISWKLILFSLSLVPFALLFAAMISKPLNAYSYELQQQVGRTASIMKDTISGIPIIKVFHLYEAFFRRFKTAIEQMLHLNLKIERRHAWLNPLHIIFMSSPLVFCILFGAYLIAHQELKPAELIAFIYFLGHIIQPVSVLPELIIQFQQALGSYRRTGEILSLPEEEIIPTEIPKDHVAKDFCLQFNQISFTYDEQKPPVLHHLNFELKTGRHIAIVGPSGGGKSTIVKLLCGLYVPNTGHFRVKGDNSYSQYWDIASLRSFIAYVPQDVFLFSKSIAENIAFGKENATLGEIVEAAKLANAHEFISGLSQGYQTVVGEGGFQLSGGQKQRIAIARAFIKNAPFIIMDEPTSALDAQSELLFQEGLKKLLEKKTVVMVAHRFSSIRHCDEIWVLDRGNIVERGTHRELMKANGLYRKLYDPQVQDHYLIQPSLSVK</sequence>
<keyword evidence="3" id="KW-1003">Cell membrane</keyword>
<feature type="domain" description="ABC transporter" evidence="10">
    <location>
        <begin position="345"/>
        <end position="582"/>
    </location>
</feature>
<dbReference type="Gene3D" id="3.40.50.300">
    <property type="entry name" value="P-loop containing nucleotide triphosphate hydrolases"/>
    <property type="match status" value="1"/>
</dbReference>
<dbReference type="EC" id="3.6.3.-" evidence="12"/>
<dbReference type="InterPro" id="IPR027417">
    <property type="entry name" value="P-loop_NTPase"/>
</dbReference>
<dbReference type="SUPFAM" id="SSF52540">
    <property type="entry name" value="P-loop containing nucleoside triphosphate hydrolases"/>
    <property type="match status" value="1"/>
</dbReference>
<dbReference type="CDD" id="cd18552">
    <property type="entry name" value="ABC_6TM_MsbA_like"/>
    <property type="match status" value="1"/>
</dbReference>
<dbReference type="Gene3D" id="1.20.1560.10">
    <property type="entry name" value="ABC transporter type 1, transmembrane domain"/>
    <property type="match status" value="1"/>
</dbReference>
<protein>
    <submittedName>
        <fullName evidence="12">Putative multidrug export ATP-binding/permease protein</fullName>
        <ecNumber evidence="12">3.6.3.-</ecNumber>
    </submittedName>
</protein>
<evidence type="ECO:0000256" key="7">
    <source>
        <dbReference type="ARBA" id="ARBA00022989"/>
    </source>
</evidence>
<dbReference type="Proteomes" id="UP000005850">
    <property type="component" value="Chromosome"/>
</dbReference>
<feature type="transmembrane region" description="Helical" evidence="9">
    <location>
        <begin position="256"/>
        <end position="275"/>
    </location>
</feature>
<dbReference type="InterPro" id="IPR003439">
    <property type="entry name" value="ABC_transporter-like_ATP-bd"/>
</dbReference>
<dbReference type="InterPro" id="IPR036640">
    <property type="entry name" value="ABC1_TM_sf"/>
</dbReference>
<dbReference type="PROSITE" id="PS50893">
    <property type="entry name" value="ABC_TRANSPORTER_2"/>
    <property type="match status" value="1"/>
</dbReference>
<keyword evidence="5" id="KW-0547">Nucleotide-binding</keyword>
<evidence type="ECO:0000256" key="8">
    <source>
        <dbReference type="ARBA" id="ARBA00023136"/>
    </source>
</evidence>
<evidence type="ECO:0000259" key="10">
    <source>
        <dbReference type="PROSITE" id="PS50893"/>
    </source>
</evidence>
<evidence type="ECO:0000256" key="5">
    <source>
        <dbReference type="ARBA" id="ARBA00022741"/>
    </source>
</evidence>
<reference evidence="12 13" key="1">
    <citation type="journal article" date="2011" name="J. Bacteriol.">
        <title>Genome sequence of Brevibacillus laterosporus LMG 15441, a pathogen of invertebrates.</title>
        <authorList>
            <person name="Djukic M."/>
            <person name="Poehlein A."/>
            <person name="Thurmer A."/>
            <person name="Daniel R."/>
        </authorList>
    </citation>
    <scope>NUCLEOTIDE SEQUENCE [LARGE SCALE GENOMIC DNA]</scope>
    <source>
        <strain evidence="12 13">LMG 15441</strain>
    </source>
</reference>
<name>A0A075R617_BRELA</name>
<dbReference type="AlphaFoldDB" id="A0A075R617"/>
<feature type="domain" description="ABC transmembrane type-1" evidence="11">
    <location>
        <begin position="29"/>
        <end position="310"/>
    </location>
</feature>
<dbReference type="PANTHER" id="PTHR24221">
    <property type="entry name" value="ATP-BINDING CASSETTE SUB-FAMILY B"/>
    <property type="match status" value="1"/>
</dbReference>
<keyword evidence="2" id="KW-0813">Transport</keyword>
<keyword evidence="8 9" id="KW-0472">Membrane</keyword>
<dbReference type="GO" id="GO:0005886">
    <property type="term" value="C:plasma membrane"/>
    <property type="evidence" value="ECO:0007669"/>
    <property type="project" value="UniProtKB-SubCell"/>
</dbReference>
<dbReference type="SMART" id="SM00382">
    <property type="entry name" value="AAA"/>
    <property type="match status" value="1"/>
</dbReference>
<dbReference type="GO" id="GO:0140359">
    <property type="term" value="F:ABC-type transporter activity"/>
    <property type="evidence" value="ECO:0007669"/>
    <property type="project" value="InterPro"/>
</dbReference>
<gene>
    <name evidence="12" type="ORF">BRLA_c025670</name>
</gene>
<keyword evidence="7 9" id="KW-1133">Transmembrane helix</keyword>
<feature type="transmembrane region" description="Helical" evidence="9">
    <location>
        <begin position="168"/>
        <end position="185"/>
    </location>
</feature>
<dbReference type="Pfam" id="PF00005">
    <property type="entry name" value="ABC_tran"/>
    <property type="match status" value="1"/>
</dbReference>
<dbReference type="InterPro" id="IPR003593">
    <property type="entry name" value="AAA+_ATPase"/>
</dbReference>
<evidence type="ECO:0000256" key="2">
    <source>
        <dbReference type="ARBA" id="ARBA00022448"/>
    </source>
</evidence>
<keyword evidence="6 12" id="KW-0067">ATP-binding</keyword>
<organism evidence="12 13">
    <name type="scientific">Brevibacillus laterosporus LMG 15441</name>
    <dbReference type="NCBI Taxonomy" id="1042163"/>
    <lineage>
        <taxon>Bacteria</taxon>
        <taxon>Bacillati</taxon>
        <taxon>Bacillota</taxon>
        <taxon>Bacilli</taxon>
        <taxon>Bacillales</taxon>
        <taxon>Paenibacillaceae</taxon>
        <taxon>Brevibacillus</taxon>
    </lineage>
</organism>
<dbReference type="STRING" id="1042163.BRLA_c025670"/>
<dbReference type="GO" id="GO:0034040">
    <property type="term" value="F:ATPase-coupled lipid transmembrane transporter activity"/>
    <property type="evidence" value="ECO:0007669"/>
    <property type="project" value="TreeGrafter"/>
</dbReference>
<dbReference type="GO" id="GO:0016887">
    <property type="term" value="F:ATP hydrolysis activity"/>
    <property type="evidence" value="ECO:0007669"/>
    <property type="project" value="InterPro"/>
</dbReference>
<dbReference type="InterPro" id="IPR039421">
    <property type="entry name" value="Type_1_exporter"/>
</dbReference>
<comment type="subcellular location">
    <subcellularLocation>
        <location evidence="1">Cell membrane</location>
        <topology evidence="1">Multi-pass membrane protein</topology>
    </subcellularLocation>
</comment>
<keyword evidence="13" id="KW-1185">Reference proteome</keyword>
<proteinExistence type="predicted"/>
<evidence type="ECO:0000256" key="3">
    <source>
        <dbReference type="ARBA" id="ARBA00022475"/>
    </source>
</evidence>
<evidence type="ECO:0000313" key="12">
    <source>
        <dbReference type="EMBL" id="AIG26886.1"/>
    </source>
</evidence>
<dbReference type="PROSITE" id="PS00211">
    <property type="entry name" value="ABC_TRANSPORTER_1"/>
    <property type="match status" value="1"/>
</dbReference>
<feature type="transmembrane region" description="Helical" evidence="9">
    <location>
        <begin position="21"/>
        <end position="47"/>
    </location>
</feature>
<dbReference type="Pfam" id="PF00664">
    <property type="entry name" value="ABC_membrane"/>
    <property type="match status" value="1"/>
</dbReference>
<evidence type="ECO:0000256" key="1">
    <source>
        <dbReference type="ARBA" id="ARBA00004651"/>
    </source>
</evidence>
<dbReference type="FunFam" id="3.40.50.300:FF:000221">
    <property type="entry name" value="Multidrug ABC transporter ATP-binding protein"/>
    <property type="match status" value="1"/>
</dbReference>
<evidence type="ECO:0000259" key="11">
    <source>
        <dbReference type="PROSITE" id="PS50929"/>
    </source>
</evidence>
<dbReference type="KEGG" id="blr:BRLA_c025670"/>
<dbReference type="SUPFAM" id="SSF90123">
    <property type="entry name" value="ABC transporter transmembrane region"/>
    <property type="match status" value="1"/>
</dbReference>
<evidence type="ECO:0000313" key="13">
    <source>
        <dbReference type="Proteomes" id="UP000005850"/>
    </source>
</evidence>
<dbReference type="GO" id="GO:0005524">
    <property type="term" value="F:ATP binding"/>
    <property type="evidence" value="ECO:0007669"/>
    <property type="project" value="UniProtKB-KW"/>
</dbReference>
<feature type="transmembrane region" description="Helical" evidence="9">
    <location>
        <begin position="67"/>
        <end position="88"/>
    </location>
</feature>
<keyword evidence="4 9" id="KW-0812">Transmembrane</keyword>
<keyword evidence="12" id="KW-0378">Hydrolase</keyword>
<dbReference type="RefSeq" id="WP_003336312.1">
    <property type="nucleotide sequence ID" value="NZ_CP007806.1"/>
</dbReference>
<dbReference type="PROSITE" id="PS50929">
    <property type="entry name" value="ABC_TM1F"/>
    <property type="match status" value="1"/>
</dbReference>
<evidence type="ECO:0000256" key="6">
    <source>
        <dbReference type="ARBA" id="ARBA00022840"/>
    </source>
</evidence>
<dbReference type="PANTHER" id="PTHR24221:SF654">
    <property type="entry name" value="ATP-BINDING CASSETTE SUB-FAMILY B MEMBER 6"/>
    <property type="match status" value="1"/>
</dbReference>
<dbReference type="EMBL" id="CP007806">
    <property type="protein sequence ID" value="AIG26886.1"/>
    <property type="molecule type" value="Genomic_DNA"/>
</dbReference>
<dbReference type="InterPro" id="IPR017871">
    <property type="entry name" value="ABC_transporter-like_CS"/>
</dbReference>
<dbReference type="eggNOG" id="COG1132">
    <property type="taxonomic scope" value="Bacteria"/>
</dbReference>